<dbReference type="Pfam" id="PF01564">
    <property type="entry name" value="Spermine_synth"/>
    <property type="match status" value="1"/>
</dbReference>
<dbReference type="Gene3D" id="1.20.1250.20">
    <property type="entry name" value="MFS general substrate transporter like domains"/>
    <property type="match status" value="1"/>
</dbReference>
<keyword evidence="4" id="KW-0808">Transferase</keyword>
<comment type="caution">
    <text evidence="4">The sequence shown here is derived from an EMBL/GenBank/DDBJ whole genome shotgun (WGS) entry which is preliminary data.</text>
</comment>
<organism evidence="4 5">
    <name type="scientific">Neorhodopirellula pilleata</name>
    <dbReference type="NCBI Taxonomy" id="2714738"/>
    <lineage>
        <taxon>Bacteria</taxon>
        <taxon>Pseudomonadati</taxon>
        <taxon>Planctomycetota</taxon>
        <taxon>Planctomycetia</taxon>
        <taxon>Pirellulales</taxon>
        <taxon>Pirellulaceae</taxon>
        <taxon>Neorhodopirellula</taxon>
    </lineage>
</organism>
<accession>A0A5C6APA1</accession>
<dbReference type="CDD" id="cd06174">
    <property type="entry name" value="MFS"/>
    <property type="match status" value="1"/>
</dbReference>
<dbReference type="GO" id="GO:0006596">
    <property type="term" value="P:polyamine biosynthetic process"/>
    <property type="evidence" value="ECO:0007669"/>
    <property type="project" value="UniProtKB-KW"/>
</dbReference>
<feature type="transmembrane region" description="Helical" evidence="3">
    <location>
        <begin position="457"/>
        <end position="473"/>
    </location>
</feature>
<feature type="transmembrane region" description="Helical" evidence="3">
    <location>
        <begin position="324"/>
        <end position="343"/>
    </location>
</feature>
<proteinExistence type="predicted"/>
<feature type="transmembrane region" description="Helical" evidence="3">
    <location>
        <begin position="429"/>
        <end position="450"/>
    </location>
</feature>
<dbReference type="CDD" id="cd02440">
    <property type="entry name" value="AdoMet_MTases"/>
    <property type="match status" value="1"/>
</dbReference>
<feature type="transmembrane region" description="Helical" evidence="3">
    <location>
        <begin position="259"/>
        <end position="278"/>
    </location>
</feature>
<dbReference type="Gene3D" id="3.40.50.150">
    <property type="entry name" value="Vaccinia Virus protein VP39"/>
    <property type="match status" value="1"/>
</dbReference>
<evidence type="ECO:0000256" key="3">
    <source>
        <dbReference type="SAM" id="Phobius"/>
    </source>
</evidence>
<dbReference type="AlphaFoldDB" id="A0A5C6APA1"/>
<dbReference type="PANTHER" id="PTHR43317:SF1">
    <property type="entry name" value="THERMOSPERMINE SYNTHASE ACAULIS5"/>
    <property type="match status" value="1"/>
</dbReference>
<feature type="transmembrane region" description="Helical" evidence="3">
    <location>
        <begin position="7"/>
        <end position="25"/>
    </location>
</feature>
<dbReference type="Proteomes" id="UP000316213">
    <property type="component" value="Unassembled WGS sequence"/>
</dbReference>
<feature type="transmembrane region" description="Helical" evidence="3">
    <location>
        <begin position="404"/>
        <end position="423"/>
    </location>
</feature>
<feature type="region of interest" description="Disordered" evidence="2">
    <location>
        <begin position="226"/>
        <end position="249"/>
    </location>
</feature>
<evidence type="ECO:0000313" key="5">
    <source>
        <dbReference type="Proteomes" id="UP000316213"/>
    </source>
</evidence>
<feature type="transmembrane region" description="Helical" evidence="3">
    <location>
        <begin position="45"/>
        <end position="67"/>
    </location>
</feature>
<name>A0A5C6APA1_9BACT</name>
<dbReference type="PANTHER" id="PTHR43317">
    <property type="entry name" value="THERMOSPERMINE SYNTHASE ACAULIS5"/>
    <property type="match status" value="1"/>
</dbReference>
<feature type="transmembrane region" description="Helical" evidence="3">
    <location>
        <begin position="198"/>
        <end position="216"/>
    </location>
</feature>
<dbReference type="NCBIfam" id="NF037959">
    <property type="entry name" value="MFS_SpdSyn"/>
    <property type="match status" value="2"/>
</dbReference>
<keyword evidence="3" id="KW-1133">Transmembrane helix</keyword>
<dbReference type="GO" id="GO:0004766">
    <property type="term" value="F:spermidine synthase activity"/>
    <property type="evidence" value="ECO:0007669"/>
    <property type="project" value="UniProtKB-EC"/>
</dbReference>
<evidence type="ECO:0000313" key="4">
    <source>
        <dbReference type="EMBL" id="TWU01510.1"/>
    </source>
</evidence>
<feature type="transmembrane region" description="Helical" evidence="3">
    <location>
        <begin position="290"/>
        <end position="312"/>
    </location>
</feature>
<feature type="transmembrane region" description="Helical" evidence="3">
    <location>
        <begin position="123"/>
        <end position="148"/>
    </location>
</feature>
<feature type="transmembrane region" description="Helical" evidence="3">
    <location>
        <begin position="79"/>
        <end position="103"/>
    </location>
</feature>
<dbReference type="RefSeq" id="WP_146576796.1">
    <property type="nucleotide sequence ID" value="NZ_SJPM01000002.1"/>
</dbReference>
<dbReference type="SUPFAM" id="SSF103473">
    <property type="entry name" value="MFS general substrate transporter"/>
    <property type="match status" value="1"/>
</dbReference>
<evidence type="ECO:0000256" key="1">
    <source>
        <dbReference type="ARBA" id="ARBA00023115"/>
    </source>
</evidence>
<keyword evidence="3" id="KW-0812">Transmembrane</keyword>
<dbReference type="InterPro" id="IPR029063">
    <property type="entry name" value="SAM-dependent_MTases_sf"/>
</dbReference>
<dbReference type="EMBL" id="SJPM01000002">
    <property type="protein sequence ID" value="TWU01510.1"/>
    <property type="molecule type" value="Genomic_DNA"/>
</dbReference>
<gene>
    <name evidence="4" type="primary">speE_1</name>
    <name evidence="4" type="ORF">Pla100_12450</name>
</gene>
<evidence type="ECO:0000256" key="2">
    <source>
        <dbReference type="SAM" id="MobiDB-lite"/>
    </source>
</evidence>
<keyword evidence="1" id="KW-0620">Polyamine biosynthesis</keyword>
<keyword evidence="5" id="KW-1185">Reference proteome</keyword>
<dbReference type="SUPFAM" id="SSF53335">
    <property type="entry name" value="S-adenosyl-L-methionine-dependent methyltransferases"/>
    <property type="match status" value="1"/>
</dbReference>
<feature type="transmembrane region" description="Helical" evidence="3">
    <location>
        <begin position="363"/>
        <end position="383"/>
    </location>
</feature>
<keyword evidence="3" id="KW-0472">Membrane</keyword>
<reference evidence="4 5" key="1">
    <citation type="submission" date="2019-02" db="EMBL/GenBank/DDBJ databases">
        <title>Deep-cultivation of Planctomycetes and their phenomic and genomic characterization uncovers novel biology.</title>
        <authorList>
            <person name="Wiegand S."/>
            <person name="Jogler M."/>
            <person name="Boedeker C."/>
            <person name="Pinto D."/>
            <person name="Vollmers J."/>
            <person name="Rivas-Marin E."/>
            <person name="Kohn T."/>
            <person name="Peeters S.H."/>
            <person name="Heuer A."/>
            <person name="Rast P."/>
            <person name="Oberbeckmann S."/>
            <person name="Bunk B."/>
            <person name="Jeske O."/>
            <person name="Meyerdierks A."/>
            <person name="Storesund J.E."/>
            <person name="Kallscheuer N."/>
            <person name="Luecker S."/>
            <person name="Lage O.M."/>
            <person name="Pohl T."/>
            <person name="Merkel B.J."/>
            <person name="Hornburger P."/>
            <person name="Mueller R.-W."/>
            <person name="Bruemmer F."/>
            <person name="Labrenz M."/>
            <person name="Spormann A.M."/>
            <person name="Op Den Camp H."/>
            <person name="Overmann J."/>
            <person name="Amann R."/>
            <person name="Jetten M.S.M."/>
            <person name="Mascher T."/>
            <person name="Medema M.H."/>
            <person name="Devos D.P."/>
            <person name="Kaster A.-K."/>
            <person name="Ovreas L."/>
            <person name="Rohde M."/>
            <person name="Galperin M.Y."/>
            <person name="Jogler C."/>
        </authorList>
    </citation>
    <scope>NUCLEOTIDE SEQUENCE [LARGE SCALE GENOMIC DNA]</scope>
    <source>
        <strain evidence="4 5">Pla100</strain>
    </source>
</reference>
<dbReference type="OrthoDB" id="5516475at2"/>
<protein>
    <submittedName>
        <fullName evidence="4">Spermidine synthase</fullName>
        <ecNumber evidence="4">2.5.1.16</ecNumber>
    </submittedName>
</protein>
<dbReference type="InterPro" id="IPR036259">
    <property type="entry name" value="MFS_trans_sf"/>
</dbReference>
<sequence>MKQSPDTFLVVAVCFWLSGFAALLYETVWLRLFSIQFGTSEQSLAIVLSTYMGGLALGSLLAGWWLSRDRNGRLASRPLLVYGILELGIAATALLVPTVLWAVRYVQIGLYGGADAPPDAGDFSQISFAFGGAFLATILPTTMMGATLPMLSKHVVYQDAHLGKRIGALYAINTLGAVMGTLLAAFVCLPHLGLFRTILVGVAINVLVFLIVALILRPTSISTARSEQEPIRSTAGRAGESPEPPGTRMPAGSLPAADWVLLLIGCSGAVSFVYEILFTRMLGHVLGGSLFAFASMLAAFLTGITIGGAIAARLAPDRHVASRGFFYAQCFTALLALGSWYGLESLAGWINELSLVRQTESVPRVLFSVLLLVPPAIAIGMSFPWAIRIHARGEHDAAGSSAKVYACGTIGSVIGAFITGTYLLPMSNYQTTLIVAMMGNLIIAACFLFWSQIPKNHFALIAIIVLVGGWAFPTQPSELLRVSSFENYVRGGQLTFVHTGRSATVTIHNQAGAFLMSTNGLPEATASPKGSMFNWKRTTNWLGVLPASLFPEAETMLVVGFGGGVAPAHAPDSVREIDVFELEEGMIQANRIVAPLRQRDPITDHRIRIILNDGRSGLALTQRKYDIIVSQPSHPWTAGASHLYTREFAQLACDHLTDQGVFVLWMDRQFVDLDLFRSLAATMGDVFEHIALFQPNESALLFVGLRSSIDWTQKNGRELYAVCRSMSDRALYRQMGLNHSHALVAALALDDEGLRRLSENAPITTDNNNLLAMKRIRSDEHERNKNKITEAINEYDPLVRESTIGRTFDSDARLAILLRRFAAGRDRNAERLLATIDDLSRREFAQGYLALANKELEKALHHFQLSTSADPSYQPAWVNQYLVMRESVSANDSDQESLRNLSASVIEQLRSPYSAIAEAIEAMREKDYSKMKAIDDKLARFSVENPVFGTAAILRVQWREIDPSSGSVRSRGQENLKLLESCIPYLSEKDLAMFRLRAAVLAGRPKIVLTTAQMIAERINGELDPLAVDSGEEQSWNRFDESDTDPVNLPNMQIKLQNCLTAIAPLEGDSRVARSRFYGVRMMINQALADVQQRMAN</sequence>
<dbReference type="EC" id="2.5.1.16" evidence="4"/>
<feature type="transmembrane region" description="Helical" evidence="3">
    <location>
        <begin position="169"/>
        <end position="192"/>
    </location>
</feature>